<evidence type="ECO:0000256" key="1">
    <source>
        <dbReference type="SAM" id="MobiDB-lite"/>
    </source>
</evidence>
<keyword evidence="3" id="KW-1185">Reference proteome</keyword>
<feature type="region of interest" description="Disordered" evidence="1">
    <location>
        <begin position="1"/>
        <end position="46"/>
    </location>
</feature>
<sequence length="63" mass="6908">LPIEEHGKGGKPSLFIPNVRSRYSGGSEPGWRKEQHAGQEQRGLNQTSLVNLSSSCQPAIYTQ</sequence>
<dbReference type="EMBL" id="JAPTMU010000005">
    <property type="protein sequence ID" value="KAJ4943352.1"/>
    <property type="molecule type" value="Genomic_DNA"/>
</dbReference>
<evidence type="ECO:0000313" key="3">
    <source>
        <dbReference type="Proteomes" id="UP001219934"/>
    </source>
</evidence>
<dbReference type="Proteomes" id="UP001219934">
    <property type="component" value="Unassembled WGS sequence"/>
</dbReference>
<organism evidence="2 3">
    <name type="scientific">Pogonophryne albipinna</name>
    <dbReference type="NCBI Taxonomy" id="1090488"/>
    <lineage>
        <taxon>Eukaryota</taxon>
        <taxon>Metazoa</taxon>
        <taxon>Chordata</taxon>
        <taxon>Craniata</taxon>
        <taxon>Vertebrata</taxon>
        <taxon>Euteleostomi</taxon>
        <taxon>Actinopterygii</taxon>
        <taxon>Neopterygii</taxon>
        <taxon>Teleostei</taxon>
        <taxon>Neoteleostei</taxon>
        <taxon>Acanthomorphata</taxon>
        <taxon>Eupercaria</taxon>
        <taxon>Perciformes</taxon>
        <taxon>Notothenioidei</taxon>
        <taxon>Pogonophryne</taxon>
    </lineage>
</organism>
<dbReference type="AlphaFoldDB" id="A0AAD6BGU5"/>
<feature type="non-terminal residue" evidence="2">
    <location>
        <position position="1"/>
    </location>
</feature>
<name>A0AAD6BGU5_9TELE</name>
<reference evidence="2" key="1">
    <citation type="submission" date="2022-11" db="EMBL/GenBank/DDBJ databases">
        <title>Chromosome-level genome of Pogonophryne albipinna.</title>
        <authorList>
            <person name="Jo E."/>
        </authorList>
    </citation>
    <scope>NUCLEOTIDE SEQUENCE</scope>
    <source>
        <strain evidence="2">SGF0006</strain>
        <tissue evidence="2">Muscle</tissue>
    </source>
</reference>
<evidence type="ECO:0000313" key="2">
    <source>
        <dbReference type="EMBL" id="KAJ4943352.1"/>
    </source>
</evidence>
<feature type="non-terminal residue" evidence="2">
    <location>
        <position position="63"/>
    </location>
</feature>
<gene>
    <name evidence="2" type="ORF">JOQ06_005855</name>
</gene>
<protein>
    <submittedName>
        <fullName evidence="2">Uncharacterized protein</fullName>
    </submittedName>
</protein>
<feature type="compositionally biased region" description="Basic and acidic residues" evidence="1">
    <location>
        <begin position="30"/>
        <end position="39"/>
    </location>
</feature>
<comment type="caution">
    <text evidence="2">The sequence shown here is derived from an EMBL/GenBank/DDBJ whole genome shotgun (WGS) entry which is preliminary data.</text>
</comment>
<accession>A0AAD6BGU5</accession>
<proteinExistence type="predicted"/>